<evidence type="ECO:0000256" key="3">
    <source>
        <dbReference type="ARBA" id="ARBA00022448"/>
    </source>
</evidence>
<dbReference type="EMBL" id="OB663284">
    <property type="protein sequence ID" value="CAD7231211.1"/>
    <property type="molecule type" value="Genomic_DNA"/>
</dbReference>
<gene>
    <name evidence="7" type="ORF">CTOB1V02_LOCUS9063</name>
</gene>
<organism evidence="7">
    <name type="scientific">Cyprideis torosa</name>
    <dbReference type="NCBI Taxonomy" id="163714"/>
    <lineage>
        <taxon>Eukaryota</taxon>
        <taxon>Metazoa</taxon>
        <taxon>Ecdysozoa</taxon>
        <taxon>Arthropoda</taxon>
        <taxon>Crustacea</taxon>
        <taxon>Oligostraca</taxon>
        <taxon>Ostracoda</taxon>
        <taxon>Podocopa</taxon>
        <taxon>Podocopida</taxon>
        <taxon>Cytherocopina</taxon>
        <taxon>Cytheroidea</taxon>
        <taxon>Cytherideidae</taxon>
        <taxon>Cyprideis</taxon>
    </lineage>
</organism>
<dbReference type="OrthoDB" id="6493944at2759"/>
<dbReference type="GO" id="GO:0005886">
    <property type="term" value="C:plasma membrane"/>
    <property type="evidence" value="ECO:0007669"/>
    <property type="project" value="TreeGrafter"/>
</dbReference>
<name>A0A7R8WM63_9CRUS</name>
<dbReference type="InterPro" id="IPR031312">
    <property type="entry name" value="Na/sul_symport_CS"/>
</dbReference>
<evidence type="ECO:0000313" key="7">
    <source>
        <dbReference type="EMBL" id="CAD7231211.1"/>
    </source>
</evidence>
<evidence type="ECO:0000256" key="5">
    <source>
        <dbReference type="ARBA" id="ARBA00022989"/>
    </source>
</evidence>
<keyword evidence="3" id="KW-0813">Transport</keyword>
<evidence type="ECO:0000256" key="1">
    <source>
        <dbReference type="ARBA" id="ARBA00004141"/>
    </source>
</evidence>
<comment type="subcellular location">
    <subcellularLocation>
        <location evidence="1">Membrane</location>
        <topology evidence="1">Multi-pass membrane protein</topology>
    </subcellularLocation>
</comment>
<sequence length="626" mass="69436">MVEWRPLVKEVRRELKVHWKGVVILVTPLVLLPVLVACWSSIPTRCACVLVMMAVYWVTEALPIPVTALIPVWAFPLLGVMETGDLSKLYMKETNMMFIGGLVVTIAIEHCGLHERIALRSLLLVGTTEKWLMLGFMFVTMFLSMWISNTATTAMMVPVVDAVLHELYKPDRRDKDFDGAIEKPGHYEAHAHTLEDGFTAREDLVDEMVQTSTDDLKRSATQTTFMDAQTQETSLSFQPDAKNKVVTIPQDDSNIIAFKNARRILLCSIAYSANVGGTGALTGTGPNLVLKGLLDERYNYQSPLNFASWLIFNVPGMLSCIAICWGFLLLINGPLARLMRSNSATASPQLTKQEIAERGRSAKRIITKRYQELGPMTFHEFAIFLLFLALVLLWFFRSPQFITGWADGSRVKIGAATPAILITFLLFVIPAEPDISWLPFQKSDNRYYRPDESLLTWAVIHEKMPWGVILLIGGGFALSEATQRSGLSDAMGESLESLSVLSPWVILFLVTLVTSFLTEITSNTAVSTILIPVLLKLSESLKLNPLYLSLPCAVSCSYAFMLPVATPPNAIVFEAAKMKTTDMIKQGFLLNIMCVISINIFTALLGGPVFDTSNFPDWAANVTSTQ</sequence>
<comment type="similarity">
    <text evidence="2">Belongs to the SLC13A/DASS transporter (TC 2.A.47) family. NADC subfamily.</text>
</comment>
<dbReference type="InterPro" id="IPR001898">
    <property type="entry name" value="SLC13A/DASS"/>
</dbReference>
<dbReference type="Pfam" id="PF00939">
    <property type="entry name" value="Na_sulph_symp"/>
    <property type="match status" value="1"/>
</dbReference>
<dbReference type="PANTHER" id="PTHR10283:SF82">
    <property type="entry name" value="SOLUTE CARRIER FAMILY 13 MEMBER 2"/>
    <property type="match status" value="1"/>
</dbReference>
<evidence type="ECO:0000256" key="6">
    <source>
        <dbReference type="ARBA" id="ARBA00023136"/>
    </source>
</evidence>
<proteinExistence type="inferred from homology"/>
<evidence type="ECO:0000256" key="2">
    <source>
        <dbReference type="ARBA" id="ARBA00006772"/>
    </source>
</evidence>
<keyword evidence="6" id="KW-0472">Membrane</keyword>
<keyword evidence="4" id="KW-0812">Transmembrane</keyword>
<dbReference type="GO" id="GO:0015137">
    <property type="term" value="F:citrate transmembrane transporter activity"/>
    <property type="evidence" value="ECO:0007669"/>
    <property type="project" value="TreeGrafter"/>
</dbReference>
<reference evidence="7" key="1">
    <citation type="submission" date="2020-11" db="EMBL/GenBank/DDBJ databases">
        <authorList>
            <person name="Tran Van P."/>
        </authorList>
    </citation>
    <scope>NUCLEOTIDE SEQUENCE</scope>
</reference>
<dbReference type="PANTHER" id="PTHR10283">
    <property type="entry name" value="SOLUTE CARRIER FAMILY 13 MEMBER"/>
    <property type="match status" value="1"/>
</dbReference>
<accession>A0A7R8WM63</accession>
<dbReference type="GO" id="GO:0015141">
    <property type="term" value="F:succinate transmembrane transporter activity"/>
    <property type="evidence" value="ECO:0007669"/>
    <property type="project" value="TreeGrafter"/>
</dbReference>
<evidence type="ECO:0000256" key="4">
    <source>
        <dbReference type="ARBA" id="ARBA00022692"/>
    </source>
</evidence>
<protein>
    <submittedName>
        <fullName evidence="7">Uncharacterized protein</fullName>
    </submittedName>
</protein>
<dbReference type="AlphaFoldDB" id="A0A7R8WM63"/>
<dbReference type="PROSITE" id="PS01271">
    <property type="entry name" value="NA_SULFATE"/>
    <property type="match status" value="1"/>
</dbReference>
<keyword evidence="5" id="KW-1133">Transmembrane helix</keyword>